<dbReference type="InterPro" id="IPR045751">
    <property type="entry name" value="DUF6179"/>
</dbReference>
<accession>A0ABR7JKC8</accession>
<keyword evidence="2" id="KW-1185">Reference proteome</keyword>
<comment type="caution">
    <text evidence="1">The sequence shown here is derived from an EMBL/GenBank/DDBJ whole genome shotgun (WGS) entry which is preliminary data.</text>
</comment>
<name>A0ABR7JKC8_9FIRM</name>
<dbReference type="EMBL" id="JACRWE010000001">
    <property type="protein sequence ID" value="MBC5995357.1"/>
    <property type="molecule type" value="Genomic_DNA"/>
</dbReference>
<sequence>MNLETIIKDRFNAKNLDKNQYAISIIRECLRVSIIDENLLHKTQLEIAEILKELILKYTKNQSSSVQIEVAEKLIIAIWYTVDAYLLNFEEVEDCIKSIKNESINQMYKSGQFILKSRFKKARSLYEATIENKINTEIIAYDDTLLEGIKGFFENYNIEFEPHEMPGSIDYPLAFDDWSVQGLNYIENYLWNLYIENKVCRYFEEDDIKKILDYYGKAYKIDYRDLLINSFEMTITNAIFSIMCRNSSGTLDISENQFKYVEEILKKLGKHISKLIDLVVDKLIKDLNIIDENEISYIEKYKEDLIDRTLSAIKENNIKNILVITEEQEEPEKSFIIAEENRLDDKDFKIVVDEIIESRSIDSKIEIIKSKINSVKDFIDMLKSDCLFGEEFIDLFRSLSEVELVILSKIVFNEECRMNTLDLHDVIFYDVSRDYEWAEYFIEFLRTLDDEKISYIGKKINQI</sequence>
<gene>
    <name evidence="1" type="ORF">H8923_01175</name>
</gene>
<evidence type="ECO:0000313" key="1">
    <source>
        <dbReference type="EMBL" id="MBC5995357.1"/>
    </source>
</evidence>
<evidence type="ECO:0000313" key="2">
    <source>
        <dbReference type="Proteomes" id="UP000609849"/>
    </source>
</evidence>
<dbReference type="RefSeq" id="WP_153971435.1">
    <property type="nucleotide sequence ID" value="NZ_JACRWE010000001.1"/>
</dbReference>
<protein>
    <submittedName>
        <fullName evidence="1">Uncharacterized protein</fullName>
    </submittedName>
</protein>
<reference evidence="1 2" key="1">
    <citation type="submission" date="2020-08" db="EMBL/GenBank/DDBJ databases">
        <authorList>
            <person name="Liu C."/>
            <person name="Sun Q."/>
        </authorList>
    </citation>
    <scope>NUCLEOTIDE SEQUENCE [LARGE SCALE GENOMIC DNA]</scope>
    <source>
        <strain evidence="1 2">NSJ-18</strain>
    </source>
</reference>
<dbReference type="Pfam" id="PF19677">
    <property type="entry name" value="DUF6179"/>
    <property type="match status" value="1"/>
</dbReference>
<dbReference type="Proteomes" id="UP000609849">
    <property type="component" value="Unassembled WGS sequence"/>
</dbReference>
<proteinExistence type="predicted"/>
<organism evidence="1 2">
    <name type="scientific">Romboutsia faecis</name>
    <dbReference type="NCBI Taxonomy" id="2764597"/>
    <lineage>
        <taxon>Bacteria</taxon>
        <taxon>Bacillati</taxon>
        <taxon>Bacillota</taxon>
        <taxon>Clostridia</taxon>
        <taxon>Peptostreptococcales</taxon>
        <taxon>Peptostreptococcaceae</taxon>
        <taxon>Romboutsia</taxon>
    </lineage>
</organism>